<name>G4CJ50_9NEIS</name>
<comment type="caution">
    <text evidence="1">The sequence shown here is derived from an EMBL/GenBank/DDBJ whole genome shotgun (WGS) entry which is preliminary data.</text>
</comment>
<keyword evidence="2" id="KW-1185">Reference proteome</keyword>
<protein>
    <submittedName>
        <fullName evidence="1">Gp8 family protein</fullName>
    </submittedName>
</protein>
<evidence type="ECO:0000313" key="2">
    <source>
        <dbReference type="Proteomes" id="UP000003019"/>
    </source>
</evidence>
<evidence type="ECO:0000313" key="1">
    <source>
        <dbReference type="EMBL" id="EGY52144.1"/>
    </source>
</evidence>
<accession>G4CJ50</accession>
<dbReference type="Proteomes" id="UP000003019">
    <property type="component" value="Unassembled WGS sequence"/>
</dbReference>
<dbReference type="HOGENOM" id="CLU_3292969_0_0_4"/>
<dbReference type="EMBL" id="AGAY01000059">
    <property type="protein sequence ID" value="EGY52144.1"/>
    <property type="molecule type" value="Genomic_DNA"/>
</dbReference>
<gene>
    <name evidence="1" type="ORF">HMPREF9371_1639</name>
</gene>
<proteinExistence type="predicted"/>
<sequence>MMPYDSVEHEVSRPIQLSLGRQSMTQPIFISFATGTISTA</sequence>
<dbReference type="AlphaFoldDB" id="G4CJ50"/>
<organism evidence="1 2">
    <name type="scientific">Neisseria shayeganii 871</name>
    <dbReference type="NCBI Taxonomy" id="1032488"/>
    <lineage>
        <taxon>Bacteria</taxon>
        <taxon>Pseudomonadati</taxon>
        <taxon>Pseudomonadota</taxon>
        <taxon>Betaproteobacteria</taxon>
        <taxon>Neisseriales</taxon>
        <taxon>Neisseriaceae</taxon>
        <taxon>Neisseria</taxon>
    </lineage>
</organism>
<reference evidence="1 2" key="1">
    <citation type="submission" date="2011-05" db="EMBL/GenBank/DDBJ databases">
        <authorList>
            <person name="Muzny D."/>
            <person name="Qin X."/>
            <person name="Deng J."/>
            <person name="Jiang H."/>
            <person name="Liu Y."/>
            <person name="Qu J."/>
            <person name="Song X.-Z."/>
            <person name="Zhang L."/>
            <person name="Thornton R."/>
            <person name="Coyle M."/>
            <person name="Francisco L."/>
            <person name="Jackson L."/>
            <person name="Javaid M."/>
            <person name="Korchina V."/>
            <person name="Kovar C."/>
            <person name="Mata R."/>
            <person name="Mathew T."/>
            <person name="Ngo R."/>
            <person name="Nguyen L."/>
            <person name="Nguyen N."/>
            <person name="Okwuonu G."/>
            <person name="Ongeri F."/>
            <person name="Pham C."/>
            <person name="Simmons D."/>
            <person name="Wilczek-Boney K."/>
            <person name="Hale W."/>
            <person name="Jakkamsetti A."/>
            <person name="Pham P."/>
            <person name="Ruth R."/>
            <person name="San Lucas F."/>
            <person name="Warren J."/>
            <person name="Zhang J."/>
            <person name="Zhao Z."/>
            <person name="Zhou C."/>
            <person name="Zhu D."/>
            <person name="Lee S."/>
            <person name="Bess C."/>
            <person name="Blankenburg K."/>
            <person name="Forbes L."/>
            <person name="Fu Q."/>
            <person name="Gubbala S."/>
            <person name="Hirani K."/>
            <person name="Jayaseelan J.C."/>
            <person name="Lara F."/>
            <person name="Munidasa M."/>
            <person name="Palculict T."/>
            <person name="Patil S."/>
            <person name="Pu L.-L."/>
            <person name="Saada N."/>
            <person name="Tang L."/>
            <person name="Weissenberger G."/>
            <person name="Zhu Y."/>
            <person name="Hemphill L."/>
            <person name="Shang Y."/>
            <person name="Youmans B."/>
            <person name="Ayvaz T."/>
            <person name="Ross M."/>
            <person name="Santibanez J."/>
            <person name="Aqrawi P."/>
            <person name="Gross S."/>
            <person name="Joshi V."/>
            <person name="Fowler G."/>
            <person name="Nazareth L."/>
            <person name="Reid J."/>
            <person name="Worley K."/>
            <person name="Petrosino J."/>
            <person name="Highlander S."/>
            <person name="Gibbs R."/>
        </authorList>
    </citation>
    <scope>NUCLEOTIDE SEQUENCE [LARGE SCALE GENOMIC DNA]</scope>
    <source>
        <strain evidence="1 2">871</strain>
    </source>
</reference>